<evidence type="ECO:0000313" key="1">
    <source>
        <dbReference type="EMBL" id="CAG7821552.1"/>
    </source>
</evidence>
<evidence type="ECO:0000313" key="2">
    <source>
        <dbReference type="Proteomes" id="UP000708208"/>
    </source>
</evidence>
<proteinExistence type="predicted"/>
<dbReference type="Proteomes" id="UP000708208">
    <property type="component" value="Unassembled WGS sequence"/>
</dbReference>
<sequence length="237" mass="26431">MSYYETPNLTSVVPIISERNDTSSKPNYKTSIIPQKRKHSSRVTKPFPPLHLFMLKRSSSAMDSKFLYLFMVLALACQAQAAPGKTLKDEKIRDARQSVDQANTRLQQNLISTLASLANVTAEANANVSRSANVLMRELVTNWAALAGVFAYMPRLILMDGPTQFVETLKLIRSNQIRFPNDVDSAIDTLIAFANQQRDSGIGSNFTPLVTFLPNLFTGFEKYLTTFIDSVFNVIAN</sequence>
<reference evidence="1" key="1">
    <citation type="submission" date="2021-06" db="EMBL/GenBank/DDBJ databases">
        <authorList>
            <person name="Hodson N. C."/>
            <person name="Mongue J. A."/>
            <person name="Jaron S. K."/>
        </authorList>
    </citation>
    <scope>NUCLEOTIDE SEQUENCE</scope>
</reference>
<comment type="caution">
    <text evidence="1">The sequence shown here is derived from an EMBL/GenBank/DDBJ whole genome shotgun (WGS) entry which is preliminary data.</text>
</comment>
<dbReference type="EMBL" id="CAJVCH010514608">
    <property type="protein sequence ID" value="CAG7821552.1"/>
    <property type="molecule type" value="Genomic_DNA"/>
</dbReference>
<name>A0A8J2KXE3_9HEXA</name>
<dbReference type="OrthoDB" id="8275064at2759"/>
<accession>A0A8J2KXE3</accession>
<keyword evidence="2" id="KW-1185">Reference proteome</keyword>
<gene>
    <name evidence="1" type="ORF">AFUS01_LOCUS31883</name>
</gene>
<dbReference type="AlphaFoldDB" id="A0A8J2KXE3"/>
<organism evidence="1 2">
    <name type="scientific">Allacma fusca</name>
    <dbReference type="NCBI Taxonomy" id="39272"/>
    <lineage>
        <taxon>Eukaryota</taxon>
        <taxon>Metazoa</taxon>
        <taxon>Ecdysozoa</taxon>
        <taxon>Arthropoda</taxon>
        <taxon>Hexapoda</taxon>
        <taxon>Collembola</taxon>
        <taxon>Symphypleona</taxon>
        <taxon>Sminthuridae</taxon>
        <taxon>Allacma</taxon>
    </lineage>
</organism>
<protein>
    <submittedName>
        <fullName evidence="1">Uncharacterized protein</fullName>
    </submittedName>
</protein>